<evidence type="ECO:0000313" key="2">
    <source>
        <dbReference type="EMBL" id="MDW0114470.1"/>
    </source>
</evidence>
<dbReference type="InterPro" id="IPR016181">
    <property type="entry name" value="Acyl_CoA_acyltransferase"/>
</dbReference>
<dbReference type="EMBL" id="JAUBDI010000017">
    <property type="protein sequence ID" value="MDW0114470.1"/>
    <property type="molecule type" value="Genomic_DNA"/>
</dbReference>
<protein>
    <submittedName>
        <fullName evidence="2">GNAT family N-acetyltransferase</fullName>
    </submittedName>
</protein>
<proteinExistence type="predicted"/>
<dbReference type="PANTHER" id="PTHR43617">
    <property type="entry name" value="L-AMINO ACID N-ACETYLTRANSFERASE"/>
    <property type="match status" value="1"/>
</dbReference>
<evidence type="ECO:0000313" key="3">
    <source>
        <dbReference type="Proteomes" id="UP001282284"/>
    </source>
</evidence>
<dbReference type="Gene3D" id="3.40.630.30">
    <property type="match status" value="1"/>
</dbReference>
<dbReference type="InterPro" id="IPR000182">
    <property type="entry name" value="GNAT_dom"/>
</dbReference>
<name>A0ABU4GBX5_9BACL</name>
<reference evidence="2 3" key="1">
    <citation type="submission" date="2023-06" db="EMBL/GenBank/DDBJ databases">
        <title>Sporosarcina sp. nov., isolated from Korean traditional fermented seafood 'Jeotgal'.</title>
        <authorList>
            <person name="Yang A.I."/>
            <person name="Shin N.-R."/>
        </authorList>
    </citation>
    <scope>NUCLEOTIDE SEQUENCE [LARGE SCALE GENOMIC DNA]</scope>
    <source>
        <strain evidence="2 3">KCTC13119</strain>
    </source>
</reference>
<dbReference type="SUPFAM" id="SSF55729">
    <property type="entry name" value="Acyl-CoA N-acyltransferases (Nat)"/>
    <property type="match status" value="1"/>
</dbReference>
<keyword evidence="3" id="KW-1185">Reference proteome</keyword>
<organism evidence="2 3">
    <name type="scientific">Sporosarcina saromensis</name>
    <dbReference type="NCBI Taxonomy" id="359365"/>
    <lineage>
        <taxon>Bacteria</taxon>
        <taxon>Bacillati</taxon>
        <taxon>Bacillota</taxon>
        <taxon>Bacilli</taxon>
        <taxon>Bacillales</taxon>
        <taxon>Caryophanaceae</taxon>
        <taxon>Sporosarcina</taxon>
    </lineage>
</organism>
<accession>A0ABU4GBX5</accession>
<feature type="domain" description="N-acetyltransferase" evidence="1">
    <location>
        <begin position="3"/>
        <end position="150"/>
    </location>
</feature>
<dbReference type="Proteomes" id="UP001282284">
    <property type="component" value="Unassembled WGS sequence"/>
</dbReference>
<sequence>MDLRICEVTAENWMQIASLSVNDNQKDFIESNLFSLAQSKFEPEWQSVGLYDGQKLVGYAMHGRDRVNGEVWLDRFMIDQSCQGQGYAKRFLMLLLEEMKRSYQPDVIFLSVSPENEKAKHVYEQLGFTLNGKIDDVGEFPCLIMELVIQRSTTT</sequence>
<dbReference type="PROSITE" id="PS51186">
    <property type="entry name" value="GNAT"/>
    <property type="match status" value="1"/>
</dbReference>
<comment type="caution">
    <text evidence="2">The sequence shown here is derived from an EMBL/GenBank/DDBJ whole genome shotgun (WGS) entry which is preliminary data.</text>
</comment>
<dbReference type="PANTHER" id="PTHR43617:SF2">
    <property type="entry name" value="UPF0039 PROTEIN SLL0451"/>
    <property type="match status" value="1"/>
</dbReference>
<dbReference type="Pfam" id="PF00583">
    <property type="entry name" value="Acetyltransf_1"/>
    <property type="match status" value="1"/>
</dbReference>
<dbReference type="InterPro" id="IPR050276">
    <property type="entry name" value="MshD_Acetyltransferase"/>
</dbReference>
<dbReference type="CDD" id="cd04301">
    <property type="entry name" value="NAT_SF"/>
    <property type="match status" value="1"/>
</dbReference>
<dbReference type="RefSeq" id="WP_317945545.1">
    <property type="nucleotide sequence ID" value="NZ_JAUBDI010000017.1"/>
</dbReference>
<gene>
    <name evidence="2" type="ORF">QT711_14825</name>
</gene>
<evidence type="ECO:0000259" key="1">
    <source>
        <dbReference type="PROSITE" id="PS51186"/>
    </source>
</evidence>